<evidence type="ECO:0000313" key="4">
    <source>
        <dbReference type="Proteomes" id="UP000834106"/>
    </source>
</evidence>
<protein>
    <recommendedName>
        <fullName evidence="2">DUF7950 domain-containing protein</fullName>
    </recommendedName>
</protein>
<dbReference type="InterPro" id="IPR057710">
    <property type="entry name" value="DUF7950"/>
</dbReference>
<sequence>MRKNSSSTTMSGGKTWSAVGFSGGGAHDGTRINRIMLRYRPIAPKPVTDGSVSGSTPAEIKSGVGNKRRIKRKYVRVKKTERRRCNSSKILNKSDDRKDLDIDRTDVTLQLLPKMTALKDSKATGSSKNMVFPVEKPQILINFDNSENNSNRLYAVRLPERSDLAAVVPLPAKRVLESWIMVDQITKAWVDGGIGCTDIEKIKNLEMDTCPGMISDGLNRVQWVNRAYRRMVAPPEREPVAETAVWLVVKEKISVSWQAFACTVRVVYTWQKERHSKTMPCDVWKMEFGGFAWRFDANAALSLGR</sequence>
<dbReference type="PANTHER" id="PTHR33595:SF29">
    <property type="match status" value="1"/>
</dbReference>
<feature type="compositionally biased region" description="Polar residues" evidence="1">
    <location>
        <begin position="1"/>
        <end position="14"/>
    </location>
</feature>
<keyword evidence="4" id="KW-1185">Reference proteome</keyword>
<organism evidence="3 4">
    <name type="scientific">Fraxinus pennsylvanica</name>
    <dbReference type="NCBI Taxonomy" id="56036"/>
    <lineage>
        <taxon>Eukaryota</taxon>
        <taxon>Viridiplantae</taxon>
        <taxon>Streptophyta</taxon>
        <taxon>Embryophyta</taxon>
        <taxon>Tracheophyta</taxon>
        <taxon>Spermatophyta</taxon>
        <taxon>Magnoliopsida</taxon>
        <taxon>eudicotyledons</taxon>
        <taxon>Gunneridae</taxon>
        <taxon>Pentapetalae</taxon>
        <taxon>asterids</taxon>
        <taxon>lamiids</taxon>
        <taxon>Lamiales</taxon>
        <taxon>Oleaceae</taxon>
        <taxon>Oleeae</taxon>
        <taxon>Fraxinus</taxon>
    </lineage>
</organism>
<dbReference type="AlphaFoldDB" id="A0AAD1Z571"/>
<evidence type="ECO:0000313" key="3">
    <source>
        <dbReference type="EMBL" id="CAI9763148.1"/>
    </source>
</evidence>
<evidence type="ECO:0000256" key="1">
    <source>
        <dbReference type="SAM" id="MobiDB-lite"/>
    </source>
</evidence>
<dbReference type="Pfam" id="PF25821">
    <property type="entry name" value="DUF7950"/>
    <property type="match status" value="1"/>
</dbReference>
<evidence type="ECO:0000259" key="2">
    <source>
        <dbReference type="Pfam" id="PF25821"/>
    </source>
</evidence>
<reference evidence="3" key="1">
    <citation type="submission" date="2023-05" db="EMBL/GenBank/DDBJ databases">
        <authorList>
            <person name="Huff M."/>
        </authorList>
    </citation>
    <scope>NUCLEOTIDE SEQUENCE</scope>
</reference>
<proteinExistence type="predicted"/>
<accession>A0AAD1Z571</accession>
<gene>
    <name evidence="3" type="ORF">FPE_LOCUS10578</name>
</gene>
<feature type="domain" description="DUF7950" evidence="2">
    <location>
        <begin position="177"/>
        <end position="302"/>
    </location>
</feature>
<name>A0AAD1Z571_9LAMI</name>
<feature type="region of interest" description="Disordered" evidence="1">
    <location>
        <begin position="1"/>
        <end position="23"/>
    </location>
</feature>
<dbReference type="Proteomes" id="UP000834106">
    <property type="component" value="Chromosome 6"/>
</dbReference>
<dbReference type="EMBL" id="OU503041">
    <property type="protein sequence ID" value="CAI9763148.1"/>
    <property type="molecule type" value="Genomic_DNA"/>
</dbReference>
<dbReference type="PANTHER" id="PTHR33595">
    <property type="entry name" value="VON WILLEBRAND FACTOR A DOMAIN PROTEIN"/>
    <property type="match status" value="1"/>
</dbReference>